<dbReference type="SUPFAM" id="SSF46565">
    <property type="entry name" value="Chaperone J-domain"/>
    <property type="match status" value="1"/>
</dbReference>
<accession>R5A1N5</accession>
<dbReference type="InterPro" id="IPR018253">
    <property type="entry name" value="DnaJ_domain_CS"/>
</dbReference>
<protein>
    <submittedName>
        <fullName evidence="4">Hsp40 co-chaperone Jid1</fullName>
    </submittedName>
</protein>
<keyword evidence="1" id="KW-0143">Chaperone</keyword>
<dbReference type="Gene3D" id="1.10.287.110">
    <property type="entry name" value="DnaJ domain"/>
    <property type="match status" value="1"/>
</dbReference>
<dbReference type="InterPro" id="IPR051938">
    <property type="entry name" value="Apopto_cytoskel_mod"/>
</dbReference>
<dbReference type="Proteomes" id="UP000013776">
    <property type="component" value="Unassembled WGS sequence"/>
</dbReference>
<evidence type="ECO:0000259" key="3">
    <source>
        <dbReference type="PROSITE" id="PS50076"/>
    </source>
</evidence>
<dbReference type="AlphaFoldDB" id="R5A1N5"/>
<feature type="domain" description="J" evidence="3">
    <location>
        <begin position="24"/>
        <end position="90"/>
    </location>
</feature>
<feature type="region of interest" description="Disordered" evidence="2">
    <location>
        <begin position="220"/>
        <end position="240"/>
    </location>
</feature>
<name>R5A1N5_TAPDE</name>
<dbReference type="EMBL" id="CAHR02000049">
    <property type="protein sequence ID" value="CCX35422.1"/>
    <property type="molecule type" value="Genomic_DNA"/>
</dbReference>
<dbReference type="STRING" id="1097556.R5A1N5"/>
<feature type="compositionally biased region" description="Polar residues" evidence="2">
    <location>
        <begin position="229"/>
        <end position="240"/>
    </location>
</feature>
<dbReference type="OrthoDB" id="17458at2759"/>
<dbReference type="PRINTS" id="PR00625">
    <property type="entry name" value="JDOMAIN"/>
</dbReference>
<evidence type="ECO:0000313" key="5">
    <source>
        <dbReference type="Proteomes" id="UP000013776"/>
    </source>
</evidence>
<reference evidence="4 5" key="1">
    <citation type="journal article" date="2013" name="MBio">
        <title>Genome sequencing of the plant pathogen Taphrina deformans, the causal agent of peach leaf curl.</title>
        <authorList>
            <person name="Cisse O.H."/>
            <person name="Almeida J.M.G.C.F."/>
            <person name="Fonseca A."/>
            <person name="Kumar A.A."/>
            <person name="Salojaervi J."/>
            <person name="Overmyer K."/>
            <person name="Hauser P.M."/>
            <person name="Pagni M."/>
        </authorList>
    </citation>
    <scope>NUCLEOTIDE SEQUENCE [LARGE SCALE GENOMIC DNA]</scope>
    <source>
        <strain evidence="5">PYCC 5710 / ATCC 11124 / CBS 356.35 / IMI 108563 / JCM 9778 / NBRC 8474</strain>
    </source>
</reference>
<proteinExistence type="predicted"/>
<comment type="caution">
    <text evidence="4">The sequence shown here is derived from an EMBL/GenBank/DDBJ whole genome shotgun (WGS) entry which is preliminary data.</text>
</comment>
<dbReference type="PROSITE" id="PS50076">
    <property type="entry name" value="DNAJ_2"/>
    <property type="match status" value="1"/>
</dbReference>
<dbReference type="InterPro" id="IPR001623">
    <property type="entry name" value="DnaJ_domain"/>
</dbReference>
<dbReference type="Pfam" id="PF00226">
    <property type="entry name" value="DnaJ"/>
    <property type="match status" value="1"/>
</dbReference>
<dbReference type="eggNOG" id="KOG0714">
    <property type="taxonomic scope" value="Eukaryota"/>
</dbReference>
<organism evidence="4 5">
    <name type="scientific">Taphrina deformans (strain PYCC 5710 / ATCC 11124 / CBS 356.35 / IMI 108563 / JCM 9778 / NBRC 8474)</name>
    <name type="common">Peach leaf curl fungus</name>
    <name type="synonym">Lalaria deformans</name>
    <dbReference type="NCBI Taxonomy" id="1097556"/>
    <lineage>
        <taxon>Eukaryota</taxon>
        <taxon>Fungi</taxon>
        <taxon>Dikarya</taxon>
        <taxon>Ascomycota</taxon>
        <taxon>Taphrinomycotina</taxon>
        <taxon>Taphrinomycetes</taxon>
        <taxon>Taphrinales</taxon>
        <taxon>Taphrinaceae</taxon>
        <taxon>Taphrina</taxon>
    </lineage>
</organism>
<dbReference type="PANTHER" id="PTHR44145:SF3">
    <property type="entry name" value="DNAJ HOMOLOG SUBFAMILY A MEMBER 3, MITOCHONDRIAL"/>
    <property type="match status" value="1"/>
</dbReference>
<evidence type="ECO:0000256" key="2">
    <source>
        <dbReference type="SAM" id="MobiDB-lite"/>
    </source>
</evidence>
<keyword evidence="5" id="KW-1185">Reference proteome</keyword>
<dbReference type="InterPro" id="IPR036869">
    <property type="entry name" value="J_dom_sf"/>
</dbReference>
<sequence>MRCARALFNSATNHLPWPPHQFPTPYEIFHVEQSASAGEIKKRYYELVKIYHPDKIHNPSVLENERFHKIVAANDLLCDKSKRSAFDRYGVGWQWAGSDRHSKVYAGQMSGSRFNQYNRQRRADHSETAPWDHFYTGNRTTNGDETRYTSNTNFIGFLVFLSAIGAVVQAARLGKASAEINERADKQHFNTARDLAESRRLARDLGKDERRRLFLAHRSGDATGYGVDSSATLTQESGFD</sequence>
<dbReference type="VEuPathDB" id="FungiDB:TAPDE_001281"/>
<dbReference type="PANTHER" id="PTHR44145">
    <property type="entry name" value="DNAJ HOMOLOG SUBFAMILY A MEMBER 3, MITOCHONDRIAL"/>
    <property type="match status" value="1"/>
</dbReference>
<evidence type="ECO:0000313" key="4">
    <source>
        <dbReference type="EMBL" id="CCX35422.1"/>
    </source>
</evidence>
<evidence type="ECO:0000256" key="1">
    <source>
        <dbReference type="ARBA" id="ARBA00023186"/>
    </source>
</evidence>
<dbReference type="SMART" id="SM00271">
    <property type="entry name" value="DnaJ"/>
    <property type="match status" value="1"/>
</dbReference>
<gene>
    <name evidence="4" type="ORF">TAPDE_001281</name>
</gene>
<dbReference type="PROSITE" id="PS00636">
    <property type="entry name" value="DNAJ_1"/>
    <property type="match status" value="1"/>
</dbReference>
<dbReference type="CDD" id="cd06257">
    <property type="entry name" value="DnaJ"/>
    <property type="match status" value="1"/>
</dbReference>